<evidence type="ECO:0000313" key="7">
    <source>
        <dbReference type="Proteomes" id="UP000886520"/>
    </source>
</evidence>
<evidence type="ECO:0000256" key="1">
    <source>
        <dbReference type="ARBA" id="ARBA00023186"/>
    </source>
</evidence>
<evidence type="ECO:0000259" key="5">
    <source>
        <dbReference type="Pfam" id="PF18579"/>
    </source>
</evidence>
<dbReference type="InterPro" id="IPR040781">
    <property type="entry name" value="Raf1_HTH"/>
</dbReference>
<dbReference type="GO" id="GO:0110102">
    <property type="term" value="P:ribulose bisphosphate carboxylase complex assembly"/>
    <property type="evidence" value="ECO:0007669"/>
    <property type="project" value="UniProtKB-ARBA"/>
</dbReference>
<dbReference type="OrthoDB" id="2017169at2759"/>
<feature type="region of interest" description="Disordered" evidence="2">
    <location>
        <begin position="76"/>
        <end position="96"/>
    </location>
</feature>
<dbReference type="PANTHER" id="PTHR35299:SF3">
    <property type="entry name" value="RUBISCO ACCUMULATION FACTOR 1.2, CHLOROPLASTIC"/>
    <property type="match status" value="1"/>
</dbReference>
<comment type="caution">
    <text evidence="6">The sequence shown here is derived from an EMBL/GenBank/DDBJ whole genome shotgun (WGS) entry which is preliminary data.</text>
</comment>
<protein>
    <submittedName>
        <fullName evidence="6">Uncharacterized protein</fullName>
    </submittedName>
</protein>
<feature type="domain" description="Rubisco accumulation factor 1 helix turn helix" evidence="5">
    <location>
        <begin position="115"/>
        <end position="173"/>
    </location>
</feature>
<feature type="domain" description="Rubisco accumulation factor 1 C-terminal" evidence="3">
    <location>
        <begin position="311"/>
        <end position="455"/>
    </location>
</feature>
<evidence type="ECO:0000259" key="3">
    <source>
        <dbReference type="Pfam" id="PF18087"/>
    </source>
</evidence>
<evidence type="ECO:0000256" key="2">
    <source>
        <dbReference type="SAM" id="MobiDB-lite"/>
    </source>
</evidence>
<dbReference type="InterPro" id="IPR040858">
    <property type="entry name" value="Raf1_C"/>
</dbReference>
<dbReference type="Proteomes" id="UP000886520">
    <property type="component" value="Chromosome 15"/>
</dbReference>
<accession>A0A9D4ZCI5</accession>
<dbReference type="Pfam" id="PF18578">
    <property type="entry name" value="Raf1_N"/>
    <property type="match status" value="1"/>
</dbReference>
<dbReference type="Pfam" id="PF18579">
    <property type="entry name" value="Raf1_HTH"/>
    <property type="match status" value="1"/>
</dbReference>
<organism evidence="6 7">
    <name type="scientific">Adiantum capillus-veneris</name>
    <name type="common">Maidenhair fern</name>
    <dbReference type="NCBI Taxonomy" id="13818"/>
    <lineage>
        <taxon>Eukaryota</taxon>
        <taxon>Viridiplantae</taxon>
        <taxon>Streptophyta</taxon>
        <taxon>Embryophyta</taxon>
        <taxon>Tracheophyta</taxon>
        <taxon>Polypodiopsida</taxon>
        <taxon>Polypodiidae</taxon>
        <taxon>Polypodiales</taxon>
        <taxon>Pteridineae</taxon>
        <taxon>Pteridaceae</taxon>
        <taxon>Vittarioideae</taxon>
        <taxon>Adiantum</taxon>
    </lineage>
</organism>
<feature type="domain" description="Rubisco accumulation factor 1 alpha-helical" evidence="4">
    <location>
        <begin position="186"/>
        <end position="291"/>
    </location>
</feature>
<evidence type="ECO:0000259" key="4">
    <source>
        <dbReference type="Pfam" id="PF18578"/>
    </source>
</evidence>
<dbReference type="InterPro" id="IPR037494">
    <property type="entry name" value="RAF1"/>
</dbReference>
<keyword evidence="7" id="KW-1185">Reference proteome</keyword>
<reference evidence="6" key="1">
    <citation type="submission" date="2021-01" db="EMBL/GenBank/DDBJ databases">
        <title>Adiantum capillus-veneris genome.</title>
        <authorList>
            <person name="Fang Y."/>
            <person name="Liao Q."/>
        </authorList>
    </citation>
    <scope>NUCLEOTIDE SEQUENCE</scope>
    <source>
        <strain evidence="6">H3</strain>
        <tissue evidence="6">Leaf</tissue>
    </source>
</reference>
<dbReference type="InterPro" id="IPR041358">
    <property type="entry name" value="Raf1_N"/>
</dbReference>
<keyword evidence="1" id="KW-0143">Chaperone</keyword>
<gene>
    <name evidence="6" type="ORF">GOP47_0015278</name>
</gene>
<dbReference type="AlphaFoldDB" id="A0A9D4ZCI5"/>
<name>A0A9D4ZCI5_ADICA</name>
<dbReference type="GO" id="GO:0009507">
    <property type="term" value="C:chloroplast"/>
    <property type="evidence" value="ECO:0007669"/>
    <property type="project" value="TreeGrafter"/>
</dbReference>
<dbReference type="EMBL" id="JABFUD020000015">
    <property type="protein sequence ID" value="KAI5068977.1"/>
    <property type="molecule type" value="Genomic_DNA"/>
</dbReference>
<proteinExistence type="predicted"/>
<sequence length="468" mass="51945">MMFLAVSAPLNQCRNPSEELHGRCRQEFLSKPFLQGSLVKKTGRQSHLQQHQDVAIVASSSFPSFRRGQSSSASSLSASILTPSSSTKTSTGGREVYQPFRPPPPVMPALENISIDEQLQILRERRGLWFDYAIHVPSLIRAGFAPSMIDEATGVTGVEQNKIVVASQVRSSLQASGMGQEDLSFYDIGGADLLYELRILSAEQRKSASLYALARKMDVKEYRDLARAMKDHERRKREEGWGSFTFCPGDCLAYSCYRLSKEGKTDVERESFLQKGIEYAETEKARAKLKAFLEKGEDDLQDEESQASRFEVIRLSSSEAGIPSIPYVLPVVEPTVEEFEAAPAVSRKGPFTIQHANTAWKTWVSLPAWGPLMTAVVPVAISFTNAALLPWKQKSRKELEEPIVMVADKHVKGTSENAYYLIDEGDGKVALQRGTVVTETGSRVLGKVVLALRPPLPEEDDINSIEWD</sequence>
<feature type="compositionally biased region" description="Low complexity" evidence="2">
    <location>
        <begin position="76"/>
        <end position="91"/>
    </location>
</feature>
<dbReference type="PANTHER" id="PTHR35299">
    <property type="entry name" value="RUBISCO ACCUMULATION FACTOR 1"/>
    <property type="match status" value="1"/>
</dbReference>
<dbReference type="Pfam" id="PF18087">
    <property type="entry name" value="RuBisCo_chap_C"/>
    <property type="match status" value="1"/>
</dbReference>
<evidence type="ECO:0000313" key="6">
    <source>
        <dbReference type="EMBL" id="KAI5068977.1"/>
    </source>
</evidence>